<dbReference type="AlphaFoldDB" id="A0A1I7TD50"/>
<feature type="signal peptide" evidence="1">
    <location>
        <begin position="1"/>
        <end position="16"/>
    </location>
</feature>
<dbReference type="WBParaSite" id="Csp11.Scaffold584.g4744.t1">
    <property type="protein sequence ID" value="Csp11.Scaffold584.g4744.t1"/>
    <property type="gene ID" value="Csp11.Scaffold584.g4744"/>
</dbReference>
<protein>
    <submittedName>
        <fullName evidence="3">DUF3887 domain-containing protein</fullName>
    </submittedName>
</protein>
<accession>A0A1I7TD50</accession>
<keyword evidence="1" id="KW-0732">Signal</keyword>
<feature type="chain" id="PRO_5009307385" evidence="1">
    <location>
        <begin position="17"/>
        <end position="108"/>
    </location>
</feature>
<dbReference type="Proteomes" id="UP000095282">
    <property type="component" value="Unplaced"/>
</dbReference>
<reference evidence="3" key="1">
    <citation type="submission" date="2016-11" db="UniProtKB">
        <authorList>
            <consortium name="WormBaseParasite"/>
        </authorList>
    </citation>
    <scope>IDENTIFICATION</scope>
</reference>
<evidence type="ECO:0000313" key="2">
    <source>
        <dbReference type="Proteomes" id="UP000095282"/>
    </source>
</evidence>
<evidence type="ECO:0000313" key="3">
    <source>
        <dbReference type="WBParaSite" id="Csp11.Scaffold584.g4744.t1"/>
    </source>
</evidence>
<organism evidence="2 3">
    <name type="scientific">Caenorhabditis tropicalis</name>
    <dbReference type="NCBI Taxonomy" id="1561998"/>
    <lineage>
        <taxon>Eukaryota</taxon>
        <taxon>Metazoa</taxon>
        <taxon>Ecdysozoa</taxon>
        <taxon>Nematoda</taxon>
        <taxon>Chromadorea</taxon>
        <taxon>Rhabditida</taxon>
        <taxon>Rhabditina</taxon>
        <taxon>Rhabditomorpha</taxon>
        <taxon>Rhabditoidea</taxon>
        <taxon>Rhabditidae</taxon>
        <taxon>Peloderinae</taxon>
        <taxon>Caenorhabditis</taxon>
    </lineage>
</organism>
<proteinExistence type="predicted"/>
<name>A0A1I7TD50_9PELO</name>
<sequence>MRLFLLFSFFFLAASAIDPKDIANRQLTATYNALKSGNQEELFKLLFTSEEDKKHFPEFSKRIQGVSVTLESAMSLPDGNIEAILKVNGIHPAKMVLKQSVLFNLSKL</sequence>
<evidence type="ECO:0000256" key="1">
    <source>
        <dbReference type="SAM" id="SignalP"/>
    </source>
</evidence>
<keyword evidence="2" id="KW-1185">Reference proteome</keyword>